<evidence type="ECO:0000256" key="7">
    <source>
        <dbReference type="PIRSR" id="PIRSR602401-1"/>
    </source>
</evidence>
<keyword evidence="6 8" id="KW-0503">Monooxygenase</keyword>
<dbReference type="Pfam" id="PF00067">
    <property type="entry name" value="p450"/>
    <property type="match status" value="1"/>
</dbReference>
<dbReference type="InterPro" id="IPR017972">
    <property type="entry name" value="Cyt_P450_CS"/>
</dbReference>
<keyword evidence="7 8" id="KW-0349">Heme</keyword>
<dbReference type="InterPro" id="IPR036396">
    <property type="entry name" value="Cyt_P450_sf"/>
</dbReference>
<keyword evidence="3 7" id="KW-0479">Metal-binding</keyword>
<dbReference type="GO" id="GO:0005506">
    <property type="term" value="F:iron ion binding"/>
    <property type="evidence" value="ECO:0007669"/>
    <property type="project" value="InterPro"/>
</dbReference>
<name>A0A1I7TAS7_9PELO</name>
<evidence type="ECO:0000313" key="9">
    <source>
        <dbReference type="Proteomes" id="UP000095282"/>
    </source>
</evidence>
<dbReference type="FunFam" id="1.10.630.10:FF:000036">
    <property type="entry name" value="CYtochrome P450 family"/>
    <property type="match status" value="1"/>
</dbReference>
<dbReference type="GO" id="GO:0016712">
    <property type="term" value="F:oxidoreductase activity, acting on paired donors, with incorporation or reduction of molecular oxygen, reduced flavin or flavoprotein as one donor, and incorporation of one atom of oxygen"/>
    <property type="evidence" value="ECO:0007669"/>
    <property type="project" value="TreeGrafter"/>
</dbReference>
<organism evidence="9 10">
    <name type="scientific">Caenorhabditis tropicalis</name>
    <dbReference type="NCBI Taxonomy" id="1561998"/>
    <lineage>
        <taxon>Eukaryota</taxon>
        <taxon>Metazoa</taxon>
        <taxon>Ecdysozoa</taxon>
        <taxon>Nematoda</taxon>
        <taxon>Chromadorea</taxon>
        <taxon>Rhabditida</taxon>
        <taxon>Rhabditina</taxon>
        <taxon>Rhabditomorpha</taxon>
        <taxon>Rhabditoidea</taxon>
        <taxon>Rhabditidae</taxon>
        <taxon>Peloderinae</taxon>
        <taxon>Caenorhabditis</taxon>
    </lineage>
</organism>
<dbReference type="PRINTS" id="PR00385">
    <property type="entry name" value="P450"/>
</dbReference>
<dbReference type="WBParaSite" id="Csp11.Scaffold566.g4112.t1">
    <property type="protein sequence ID" value="Csp11.Scaffold566.g4112.t1"/>
    <property type="gene ID" value="Csp11.Scaffold566.g4112"/>
</dbReference>
<dbReference type="GO" id="GO:0006082">
    <property type="term" value="P:organic acid metabolic process"/>
    <property type="evidence" value="ECO:0007669"/>
    <property type="project" value="TreeGrafter"/>
</dbReference>
<dbReference type="SUPFAM" id="SSF48264">
    <property type="entry name" value="Cytochrome P450"/>
    <property type="match status" value="1"/>
</dbReference>
<evidence type="ECO:0000256" key="1">
    <source>
        <dbReference type="ARBA" id="ARBA00001971"/>
    </source>
</evidence>
<dbReference type="PANTHER" id="PTHR24300:SF375">
    <property type="entry name" value="CYTOCHROME P450 FAMILY"/>
    <property type="match status" value="1"/>
</dbReference>
<evidence type="ECO:0000256" key="3">
    <source>
        <dbReference type="ARBA" id="ARBA00022723"/>
    </source>
</evidence>
<dbReference type="PROSITE" id="PS00086">
    <property type="entry name" value="CYTOCHROME_P450"/>
    <property type="match status" value="1"/>
</dbReference>
<comment type="cofactor">
    <cofactor evidence="1 7">
        <name>heme</name>
        <dbReference type="ChEBI" id="CHEBI:30413"/>
    </cofactor>
</comment>
<dbReference type="InterPro" id="IPR002401">
    <property type="entry name" value="Cyt_P450_E_grp-I"/>
</dbReference>
<evidence type="ECO:0000256" key="2">
    <source>
        <dbReference type="ARBA" id="ARBA00010617"/>
    </source>
</evidence>
<comment type="similarity">
    <text evidence="2 8">Belongs to the cytochrome P450 family.</text>
</comment>
<dbReference type="PANTHER" id="PTHR24300">
    <property type="entry name" value="CYTOCHROME P450 508A4-RELATED"/>
    <property type="match status" value="1"/>
</dbReference>
<dbReference type="Proteomes" id="UP000095282">
    <property type="component" value="Unplaced"/>
</dbReference>
<keyword evidence="9" id="KW-1185">Reference proteome</keyword>
<dbReference type="GO" id="GO:0020037">
    <property type="term" value="F:heme binding"/>
    <property type="evidence" value="ECO:0007669"/>
    <property type="project" value="InterPro"/>
</dbReference>
<dbReference type="CDD" id="cd20617">
    <property type="entry name" value="CYP1_2-like"/>
    <property type="match status" value="1"/>
</dbReference>
<keyword evidence="4 8" id="KW-0560">Oxidoreductase</keyword>
<evidence type="ECO:0000256" key="5">
    <source>
        <dbReference type="ARBA" id="ARBA00023004"/>
    </source>
</evidence>
<dbReference type="STRING" id="1561998.A0A1I7TAS7"/>
<feature type="binding site" description="axial binding residue" evidence="7">
    <location>
        <position position="386"/>
    </location>
    <ligand>
        <name>heme</name>
        <dbReference type="ChEBI" id="CHEBI:30413"/>
    </ligand>
    <ligandPart>
        <name>Fe</name>
        <dbReference type="ChEBI" id="CHEBI:18248"/>
    </ligandPart>
</feature>
<evidence type="ECO:0000313" key="10">
    <source>
        <dbReference type="WBParaSite" id="Csp11.Scaffold566.g4112.t1"/>
    </source>
</evidence>
<dbReference type="InterPro" id="IPR050182">
    <property type="entry name" value="Cytochrome_P450_fam2"/>
</dbReference>
<dbReference type="InterPro" id="IPR001128">
    <property type="entry name" value="Cyt_P450"/>
</dbReference>
<accession>A0A1I7TAS7</accession>
<protein>
    <submittedName>
        <fullName evidence="10">CYtochrome P450 family</fullName>
    </submittedName>
</protein>
<evidence type="ECO:0000256" key="8">
    <source>
        <dbReference type="RuleBase" id="RU000461"/>
    </source>
</evidence>
<reference evidence="10" key="1">
    <citation type="submission" date="2016-11" db="UniProtKB">
        <authorList>
            <consortium name="WormBaseParasite"/>
        </authorList>
    </citation>
    <scope>IDENTIFICATION</scope>
</reference>
<dbReference type="Gene3D" id="1.10.630.10">
    <property type="entry name" value="Cytochrome P450"/>
    <property type="match status" value="1"/>
</dbReference>
<evidence type="ECO:0000256" key="6">
    <source>
        <dbReference type="ARBA" id="ARBA00023033"/>
    </source>
</evidence>
<dbReference type="GO" id="GO:0005737">
    <property type="term" value="C:cytoplasm"/>
    <property type="evidence" value="ECO:0007669"/>
    <property type="project" value="TreeGrafter"/>
</dbReference>
<dbReference type="GO" id="GO:0006805">
    <property type="term" value="P:xenobiotic metabolic process"/>
    <property type="evidence" value="ECO:0007669"/>
    <property type="project" value="TreeGrafter"/>
</dbReference>
<keyword evidence="5 7" id="KW-0408">Iron</keyword>
<dbReference type="PRINTS" id="PR00463">
    <property type="entry name" value="EP450I"/>
</dbReference>
<sequence>MLSMLLDKPGYECFRRWTKDYGDVYTFWMGTIPYVMIGSYEKMKETFIRDGDTYKDKYPQPFNELIRGGTYGIVETNGHFWSTHRRFTLTNFRDFGLGKDLMQEKILIEVEEIFRKLDENIGMEQDVPVVMHNAVANVINQIVFGYRFDESKNEEYERLRGLMEFQETAFTTFKVHVQVFAPKIGKWLPGTSLEDLLLDWKNNFYTFFNTQIENHRQKIDFDSEENLDYAEAYLKEQKKQEAQGEMELFSNKQLSNTCLDLWFAGLSTTNTTINWAICYIMNTPEVQEKMQKELDRVIGSDRLVTMADKNDLPYMNAVINESQRCANIVPINLFHATTKDTISTVMLDEKTFPDPYKFNPDRFIDEDGKLKKIEELVPFSVGKRQCLGEGLARMELFLFISNFFNRYQISPSSEGPPSIDKSDKVGVLPRKFNAILTKRHS</sequence>
<evidence type="ECO:0000256" key="4">
    <source>
        <dbReference type="ARBA" id="ARBA00023002"/>
    </source>
</evidence>
<dbReference type="AlphaFoldDB" id="A0A1I7TAS7"/>
<dbReference type="eggNOG" id="KOG0156">
    <property type="taxonomic scope" value="Eukaryota"/>
</dbReference>
<proteinExistence type="inferred from homology"/>